<evidence type="ECO:0000256" key="1">
    <source>
        <dbReference type="ARBA" id="ARBA00004141"/>
    </source>
</evidence>
<reference evidence="10" key="1">
    <citation type="journal article" date="2019" name="Int. J. Syst. Evol. Microbiol.">
        <title>The Global Catalogue of Microorganisms (GCM) 10K type strain sequencing project: providing services to taxonomists for standard genome sequencing and annotation.</title>
        <authorList>
            <consortium name="The Broad Institute Genomics Platform"/>
            <consortium name="The Broad Institute Genome Sequencing Center for Infectious Disease"/>
            <person name="Wu L."/>
            <person name="Ma J."/>
        </authorList>
    </citation>
    <scope>NUCLEOTIDE SEQUENCE [LARGE SCALE GENOMIC DNA]</scope>
    <source>
        <strain evidence="10">CCM 7282</strain>
    </source>
</reference>
<feature type="transmembrane region" description="Helical" evidence="8">
    <location>
        <begin position="318"/>
        <end position="337"/>
    </location>
</feature>
<feature type="transmembrane region" description="Helical" evidence="8">
    <location>
        <begin position="161"/>
        <end position="179"/>
    </location>
</feature>
<dbReference type="RefSeq" id="WP_062443905.1">
    <property type="nucleotide sequence ID" value="NZ_BMCJ01000009.1"/>
</dbReference>
<dbReference type="NCBIfam" id="TIGR00912">
    <property type="entry name" value="2A0309"/>
    <property type="match status" value="1"/>
</dbReference>
<feature type="transmembrane region" description="Helical" evidence="8">
    <location>
        <begin position="127"/>
        <end position="149"/>
    </location>
</feature>
<keyword evidence="4" id="KW-0309">Germination</keyword>
<evidence type="ECO:0000256" key="4">
    <source>
        <dbReference type="ARBA" id="ARBA00022544"/>
    </source>
</evidence>
<comment type="subcellular location">
    <subcellularLocation>
        <location evidence="1">Membrane</location>
        <topology evidence="1">Multi-pass membrane protein</topology>
    </subcellularLocation>
</comment>
<accession>A0ABQ1PST5</accession>
<comment type="caution">
    <text evidence="9">The sequence shown here is derived from an EMBL/GenBank/DDBJ whole genome shotgun (WGS) entry which is preliminary data.</text>
</comment>
<feature type="transmembrane region" description="Helical" evidence="8">
    <location>
        <begin position="99"/>
        <end position="121"/>
    </location>
</feature>
<evidence type="ECO:0000256" key="3">
    <source>
        <dbReference type="ARBA" id="ARBA00022448"/>
    </source>
</evidence>
<evidence type="ECO:0000256" key="5">
    <source>
        <dbReference type="ARBA" id="ARBA00022692"/>
    </source>
</evidence>
<organism evidence="9 10">
    <name type="scientific">Thalassobacillus devorans</name>
    <dbReference type="NCBI Taxonomy" id="279813"/>
    <lineage>
        <taxon>Bacteria</taxon>
        <taxon>Bacillati</taxon>
        <taxon>Bacillota</taxon>
        <taxon>Bacilli</taxon>
        <taxon>Bacillales</taxon>
        <taxon>Bacillaceae</taxon>
        <taxon>Thalassobacillus</taxon>
    </lineage>
</organism>
<sequence length="382" mass="43328">MANQKNQSKQKSQNDAAFLNTKITRLQFFFLIVQTQIGVGVISLPYNLQQVAKQDGWISLIGASLIVQLLLLLYWLLLKNTPKQHLFMSLEKIFGKWPGKAVTLLYCFYFIAVGALILMLYTRVINLWMLINTPKWILTTFMVTAGLYLISGNIKVLARAYTLFSGLMIILIVSLIYGVRNANFIFILPIGAAGLENILKGVNEGVLSLLGFVFILIIYPLVEGTDKEKLKIIFYTQWFILGFYLLVVFSTFTFFGAKEILLVPEPVLYMLKAYEFSVVERLDLFFISVWIVSVTTSFTTYLYMAGKGLKHMFNSNKEMHFMIMMAAISLTLALTFGRGEQLIGQYGDIVMKFGYLFSGLLPVLLLLIFLARKKKLTGSDSK</sequence>
<dbReference type="Pfam" id="PF03845">
    <property type="entry name" value="Spore_permease"/>
    <property type="match status" value="1"/>
</dbReference>
<evidence type="ECO:0000256" key="8">
    <source>
        <dbReference type="SAM" id="Phobius"/>
    </source>
</evidence>
<dbReference type="Gene3D" id="1.20.1740.10">
    <property type="entry name" value="Amino acid/polyamine transporter I"/>
    <property type="match status" value="1"/>
</dbReference>
<dbReference type="InterPro" id="IPR004761">
    <property type="entry name" value="Spore_GerAB"/>
</dbReference>
<name>A0ABQ1PST5_9BACI</name>
<gene>
    <name evidence="9" type="primary">gerKB</name>
    <name evidence="9" type="ORF">GCM10007216_37010</name>
</gene>
<feature type="transmembrane region" description="Helical" evidence="8">
    <location>
        <begin position="284"/>
        <end position="306"/>
    </location>
</feature>
<comment type="similarity">
    <text evidence="2">Belongs to the amino acid-polyamine-organocation (APC) superfamily. Spore germination protein (SGP) (TC 2.A.3.9) family.</text>
</comment>
<feature type="transmembrane region" description="Helical" evidence="8">
    <location>
        <begin position="28"/>
        <end position="46"/>
    </location>
</feature>
<feature type="transmembrane region" description="Helical" evidence="8">
    <location>
        <begin position="58"/>
        <end position="78"/>
    </location>
</feature>
<keyword evidence="5 8" id="KW-0812">Transmembrane</keyword>
<keyword evidence="3" id="KW-0813">Transport</keyword>
<protein>
    <submittedName>
        <fullName evidence="9">Germination protein</fullName>
    </submittedName>
</protein>
<evidence type="ECO:0000313" key="9">
    <source>
        <dbReference type="EMBL" id="GGD02844.1"/>
    </source>
</evidence>
<feature type="transmembrane region" description="Helical" evidence="8">
    <location>
        <begin position="234"/>
        <end position="257"/>
    </location>
</feature>
<feature type="transmembrane region" description="Helical" evidence="8">
    <location>
        <begin position="349"/>
        <end position="371"/>
    </location>
</feature>
<proteinExistence type="inferred from homology"/>
<dbReference type="EMBL" id="BMCJ01000009">
    <property type="protein sequence ID" value="GGD02844.1"/>
    <property type="molecule type" value="Genomic_DNA"/>
</dbReference>
<feature type="transmembrane region" description="Helical" evidence="8">
    <location>
        <begin position="205"/>
        <end position="222"/>
    </location>
</feature>
<dbReference type="PANTHER" id="PTHR34975">
    <property type="entry name" value="SPORE GERMINATION PROTEIN A2"/>
    <property type="match status" value="1"/>
</dbReference>
<keyword evidence="6 8" id="KW-1133">Transmembrane helix</keyword>
<dbReference type="PANTHER" id="PTHR34975:SF2">
    <property type="entry name" value="SPORE GERMINATION PROTEIN A2"/>
    <property type="match status" value="1"/>
</dbReference>
<evidence type="ECO:0000256" key="6">
    <source>
        <dbReference type="ARBA" id="ARBA00022989"/>
    </source>
</evidence>
<evidence type="ECO:0000256" key="7">
    <source>
        <dbReference type="ARBA" id="ARBA00023136"/>
    </source>
</evidence>
<keyword evidence="7 8" id="KW-0472">Membrane</keyword>
<evidence type="ECO:0000256" key="2">
    <source>
        <dbReference type="ARBA" id="ARBA00007998"/>
    </source>
</evidence>
<keyword evidence="10" id="KW-1185">Reference proteome</keyword>
<dbReference type="Proteomes" id="UP000619534">
    <property type="component" value="Unassembled WGS sequence"/>
</dbReference>
<evidence type="ECO:0000313" key="10">
    <source>
        <dbReference type="Proteomes" id="UP000619534"/>
    </source>
</evidence>